<keyword evidence="3" id="KW-1185">Reference proteome</keyword>
<feature type="compositionally biased region" description="Polar residues" evidence="1">
    <location>
        <begin position="195"/>
        <end position="210"/>
    </location>
</feature>
<reference evidence="2" key="1">
    <citation type="submission" date="2020-08" db="EMBL/GenBank/DDBJ databases">
        <title>Multicomponent nature underlies the extraordinary mechanical properties of spider dragline silk.</title>
        <authorList>
            <person name="Kono N."/>
            <person name="Nakamura H."/>
            <person name="Mori M."/>
            <person name="Yoshida Y."/>
            <person name="Ohtoshi R."/>
            <person name="Malay A.D."/>
            <person name="Moran D.A.P."/>
            <person name="Tomita M."/>
            <person name="Numata K."/>
            <person name="Arakawa K."/>
        </authorList>
    </citation>
    <scope>NUCLEOTIDE SEQUENCE</scope>
</reference>
<evidence type="ECO:0000313" key="3">
    <source>
        <dbReference type="Proteomes" id="UP000887159"/>
    </source>
</evidence>
<feature type="compositionally biased region" description="Polar residues" evidence="1">
    <location>
        <begin position="280"/>
        <end position="289"/>
    </location>
</feature>
<feature type="region of interest" description="Disordered" evidence="1">
    <location>
        <begin position="191"/>
        <end position="289"/>
    </location>
</feature>
<evidence type="ECO:0000256" key="1">
    <source>
        <dbReference type="SAM" id="MobiDB-lite"/>
    </source>
</evidence>
<protein>
    <submittedName>
        <fullName evidence="2">Uncharacterized protein</fullName>
    </submittedName>
</protein>
<dbReference type="EMBL" id="BMAU01021382">
    <property type="protein sequence ID" value="GFY28012.1"/>
    <property type="molecule type" value="Genomic_DNA"/>
</dbReference>
<organism evidence="2 3">
    <name type="scientific">Trichonephila clavipes</name>
    <name type="common">Golden silk orbweaver</name>
    <name type="synonym">Nephila clavipes</name>
    <dbReference type="NCBI Taxonomy" id="2585209"/>
    <lineage>
        <taxon>Eukaryota</taxon>
        <taxon>Metazoa</taxon>
        <taxon>Ecdysozoa</taxon>
        <taxon>Arthropoda</taxon>
        <taxon>Chelicerata</taxon>
        <taxon>Arachnida</taxon>
        <taxon>Araneae</taxon>
        <taxon>Araneomorphae</taxon>
        <taxon>Entelegynae</taxon>
        <taxon>Araneoidea</taxon>
        <taxon>Nephilidae</taxon>
        <taxon>Trichonephila</taxon>
    </lineage>
</organism>
<gene>
    <name evidence="2" type="primary">NCL1_45656</name>
    <name evidence="2" type="ORF">TNCV_4563651</name>
</gene>
<evidence type="ECO:0000313" key="2">
    <source>
        <dbReference type="EMBL" id="GFY28012.1"/>
    </source>
</evidence>
<feature type="compositionally biased region" description="Basic and acidic residues" evidence="1">
    <location>
        <begin position="245"/>
        <end position="262"/>
    </location>
</feature>
<feature type="compositionally biased region" description="Polar residues" evidence="1">
    <location>
        <begin position="218"/>
        <end position="229"/>
    </location>
</feature>
<name>A0A8X6W493_TRICX</name>
<proteinExistence type="predicted"/>
<sequence length="289" mass="33820">MLFLVLGDSMLLESEYIGVGSNFRVIPEQFFSGLENVSDFLENIDNNLTYYEIHTQLACAYLKGHLTGRVLDWFDVLGYRVVEEKATDYAHLRLALTEQFPVVRNRSELETRFYAAYQNHHQRPSDFVYELLDTQTIKTRHGGRKLLDHVISRLEPQLLDYVEVRNPQTTPSLLQIIDKYEERFLNRMTRDSSQEFRNATHSANNQFPNRNRQENWWDTRVNNRYSDNSRPQRESNKFGGQGVGDNRRFDSRRQSGQSDHKFNNQGGRQGGSRNGAFRGQNGQDRNLNF</sequence>
<dbReference type="Proteomes" id="UP000887159">
    <property type="component" value="Unassembled WGS sequence"/>
</dbReference>
<accession>A0A8X6W493</accession>
<dbReference type="AlphaFoldDB" id="A0A8X6W493"/>
<comment type="caution">
    <text evidence="2">The sequence shown here is derived from an EMBL/GenBank/DDBJ whole genome shotgun (WGS) entry which is preliminary data.</text>
</comment>